<dbReference type="InterPro" id="IPR011050">
    <property type="entry name" value="Pectin_lyase_fold/virulence"/>
</dbReference>
<dbReference type="PANTHER" id="PTHR11319">
    <property type="entry name" value="G PROTEIN-COUPLED RECEPTOR-RELATED"/>
    <property type="match status" value="1"/>
</dbReference>
<keyword evidence="1" id="KW-1133">Transmembrane helix</keyword>
<dbReference type="Proteomes" id="UP001190700">
    <property type="component" value="Unassembled WGS sequence"/>
</dbReference>
<dbReference type="EMBL" id="LGRX02026430">
    <property type="protein sequence ID" value="KAK3250886.1"/>
    <property type="molecule type" value="Genomic_DNA"/>
</dbReference>
<protein>
    <submittedName>
        <fullName evidence="2">Uncharacterized protein</fullName>
    </submittedName>
</protein>
<dbReference type="SUPFAM" id="SSF51126">
    <property type="entry name" value="Pectin lyase-like"/>
    <property type="match status" value="4"/>
</dbReference>
<sequence length="1604" mass="165339">MSGSTVTLNDTTYAFPQLEGVLQDEAVSLIILRTHVALSGSLTEIRRSLSIYGECLDSGNASRSLCAISGEHSWRIFTLGEAAVVHLEALELHSGRSNSNGGLLYAAFAQLTLVDCALRDAYAVMDGGAVFAYRSHVRCAGCNISGNKAENGGGAMWGYNYSMLLLDAGTVVEGNSAYGSNLEVGHWSELSLNRSTQVIGNFASGAGNIGVYENSSLWVGDGALIEGNTATTGGGIFVSSGHAFMGGGSVLRGNYAKDAGGAIGLSGTWSETHLTEGVRIIGNRAATFGGALAYEAVGSLMASRMEIGWNYARLDAGAVHLRYGNDAVFEEVAVCNNVAERSGGAFKLEQDSTLSLSRSLLCNNSASEDGGGISGVDSVFHADNATLEGNTAAKNGGAVYVEGISKVVLTNSATANNSAERGGGVYGASHTKVLMTNGSAVVGNVAVFQGGGVFGGEHIVVTVRGRSYLARNTVSDGHGGGISADAYAMLDVAEGSRVEGNSATQRGGALFLGMGCDVNLTNAIINENVAYLGGGIYITGGTMMNVMHSEVSLNRGTDGGGLYAEDGAHIEVEGSVFSGNVAKNDGGGILFHHLIAYDSRIEKNQANNGGALCGYHFAEMENMSITSNSAALGGAINFRSTGDGRGGNLYLASSLLQLNNATGSDGAGIMAELAKAHRGETLFLWLEGDAIQDNEAVGFGGGVMASGGAAMNISGTVLERNRALGGGGIFCGDMTMYLSGATLVKNNMATLDHGGGVYVRGGVLGMTASSRVEGNACLLLGGGIFGVQSAVISIAGRAEVVGNRALREGGGVALLSRADAGTEASSRLLVEDSTLEGNTAVYYSGGGISCDLSEVELVNATLRSNVAGASGGGLFGIGGSVHVASKSMVQGNKALEGGGIAVYGGTSDDAASSFLRMNATAVLANVATKGGGLLISNSTRALFSGALASGHASDPSSDDGEANSTTVTTADIWGEGWCGNVTSSVCIVRNEAAQGAAMAFAGSTGNVLQGVVMAANVGFNESDPTSVMELSEGSDVEVNRSYYGYNMGSGFHVTDFSTVTMVDTVMANHTGSLGGALNIDATSAAIVENCVFANGVAKQGGAVYALGNLSMQDSLFQGNAAVASGGAVYIGINKQTTIVNRSAFHSNVAGDYEVSASLYHEGNGGAIFLSTGANYKDAIGNTRLQALSYQGNRAAKGGAVGFWHPHDLRANREPPPCIDCGPLDDSNVAAYGSPEGWATYPLFLQVNRTQQAEASYQKTEHHIIVRIIDSFGETVTSDSLSVVEIHVINPEECNILEGDRVARAMNGATRFSYDTTRLIFKGNPGTTCQVNFSSNLNGLYTADVESNATEVPLRYCETGEELMGDSPWQYCQPCKAGWLSLDNESACTQCEAALDCHGSEACPLECPGRDVYVVCQGSYLAPQAQYCDSQKEASTECLLHRLYTCENSEACTTASDANTCDAEEPGNARRVGRGTSGVAELQLCKGEKFTGSSTVLCGGTLPVICSIDHYHDASQENCLQCGSREEVILVMALTCLGIILLLGLVISLSFSLLGKTQISGQAISGGAQQTSVNVQKAVSAVSLMIGYFQVGSHGYEAASVCFAW</sequence>
<dbReference type="PANTHER" id="PTHR11319:SF35">
    <property type="entry name" value="OUTER MEMBRANE PROTEIN PMPC-RELATED"/>
    <property type="match status" value="1"/>
</dbReference>
<organism evidence="2 3">
    <name type="scientific">Cymbomonas tetramitiformis</name>
    <dbReference type="NCBI Taxonomy" id="36881"/>
    <lineage>
        <taxon>Eukaryota</taxon>
        <taxon>Viridiplantae</taxon>
        <taxon>Chlorophyta</taxon>
        <taxon>Pyramimonadophyceae</taxon>
        <taxon>Pyramimonadales</taxon>
        <taxon>Pyramimonadaceae</taxon>
        <taxon>Cymbomonas</taxon>
    </lineage>
</organism>
<evidence type="ECO:0000313" key="3">
    <source>
        <dbReference type="Proteomes" id="UP001190700"/>
    </source>
</evidence>
<evidence type="ECO:0000313" key="2">
    <source>
        <dbReference type="EMBL" id="KAK3250886.1"/>
    </source>
</evidence>
<gene>
    <name evidence="2" type="ORF">CYMTET_39757</name>
</gene>
<name>A0AAE0C9H0_9CHLO</name>
<evidence type="ECO:0000256" key="1">
    <source>
        <dbReference type="SAM" id="Phobius"/>
    </source>
</evidence>
<dbReference type="SMART" id="SM00710">
    <property type="entry name" value="PbH1"/>
    <property type="match status" value="13"/>
</dbReference>
<dbReference type="InterPro" id="IPR006626">
    <property type="entry name" value="PbH1"/>
</dbReference>
<comment type="caution">
    <text evidence="2">The sequence shown here is derived from an EMBL/GenBank/DDBJ whole genome shotgun (WGS) entry which is preliminary data.</text>
</comment>
<proteinExistence type="predicted"/>
<feature type="transmembrane region" description="Helical" evidence="1">
    <location>
        <begin position="1527"/>
        <end position="1553"/>
    </location>
</feature>
<accession>A0AAE0C9H0</accession>
<reference evidence="2 3" key="1">
    <citation type="journal article" date="2015" name="Genome Biol. Evol.">
        <title>Comparative Genomics of a Bacterivorous Green Alga Reveals Evolutionary Causalities and Consequences of Phago-Mixotrophic Mode of Nutrition.</title>
        <authorList>
            <person name="Burns J.A."/>
            <person name="Paasch A."/>
            <person name="Narechania A."/>
            <person name="Kim E."/>
        </authorList>
    </citation>
    <scope>NUCLEOTIDE SEQUENCE [LARGE SCALE GENOMIC DNA]</scope>
    <source>
        <strain evidence="2 3">PLY_AMNH</strain>
    </source>
</reference>
<keyword evidence="1" id="KW-0472">Membrane</keyword>
<keyword evidence="1" id="KW-0812">Transmembrane</keyword>
<keyword evidence="3" id="KW-1185">Reference proteome</keyword>